<reference evidence="1 2" key="1">
    <citation type="submission" date="2017-03" db="EMBL/GenBank/DDBJ databases">
        <title>Genomes of endolithic fungi from Antarctica.</title>
        <authorList>
            <person name="Coleine C."/>
            <person name="Masonjones S."/>
            <person name="Stajich J.E."/>
        </authorList>
    </citation>
    <scope>NUCLEOTIDE SEQUENCE [LARGE SCALE GENOMIC DNA]</scope>
    <source>
        <strain evidence="1 2">CCFEE 5184</strain>
    </source>
</reference>
<gene>
    <name evidence="1" type="ORF">B0A55_11911</name>
</gene>
<evidence type="ECO:0000313" key="2">
    <source>
        <dbReference type="Proteomes" id="UP000309340"/>
    </source>
</evidence>
<comment type="caution">
    <text evidence="1">The sequence shown here is derived from an EMBL/GenBank/DDBJ whole genome shotgun (WGS) entry which is preliminary data.</text>
</comment>
<sequence length="261" mass="27757">MFNIDPEDPWHPRMIGGPADTLGEFPVSVTYSEHLSTVCVLNGGSKAGVSCFRANPFLGLQATGPLRSLGNAIHETTPANGPPGTVSEIIFTPDSSAVMVLIKGNAGATPPMHDLDMFMDFGSVFVSESRLFTADPSYGVSILQIDPDLRVTEVVHNAVASEKAICWTAYDPDLNTVYGLDAGQPVIYMFNAATGALRGTISLMSSAGGVFDSAVLDNNLYALVTANGVSVVDLVEEREVQFLNLTLFGDRANYQGMATWS</sequence>
<dbReference type="Proteomes" id="UP000309340">
    <property type="component" value="Unassembled WGS sequence"/>
</dbReference>
<name>A0A4U0WJD0_9PEZI</name>
<proteinExistence type="predicted"/>
<dbReference type="SUPFAM" id="SSF63825">
    <property type="entry name" value="YWTD domain"/>
    <property type="match status" value="1"/>
</dbReference>
<protein>
    <recommendedName>
        <fullName evidence="3">SMP-30/Gluconolactonase/LRE-like region domain-containing protein</fullName>
    </recommendedName>
</protein>
<dbReference type="STRING" id="329884.A0A4U0WJD0"/>
<dbReference type="EMBL" id="NAJQ01001023">
    <property type="protein sequence ID" value="TKA62787.1"/>
    <property type="molecule type" value="Genomic_DNA"/>
</dbReference>
<keyword evidence="2" id="KW-1185">Reference proteome</keyword>
<organism evidence="1 2">
    <name type="scientific">Friedmanniomyces simplex</name>
    <dbReference type="NCBI Taxonomy" id="329884"/>
    <lineage>
        <taxon>Eukaryota</taxon>
        <taxon>Fungi</taxon>
        <taxon>Dikarya</taxon>
        <taxon>Ascomycota</taxon>
        <taxon>Pezizomycotina</taxon>
        <taxon>Dothideomycetes</taxon>
        <taxon>Dothideomycetidae</taxon>
        <taxon>Mycosphaerellales</taxon>
        <taxon>Teratosphaeriaceae</taxon>
        <taxon>Friedmanniomyces</taxon>
    </lineage>
</organism>
<dbReference type="AlphaFoldDB" id="A0A4U0WJD0"/>
<accession>A0A4U0WJD0</accession>
<evidence type="ECO:0008006" key="3">
    <source>
        <dbReference type="Google" id="ProtNLM"/>
    </source>
</evidence>
<evidence type="ECO:0000313" key="1">
    <source>
        <dbReference type="EMBL" id="TKA62787.1"/>
    </source>
</evidence>
<dbReference type="OrthoDB" id="10006285at2759"/>